<accession>A0A9Q8UWF6</accession>
<proteinExistence type="predicted"/>
<evidence type="ECO:0000313" key="3">
    <source>
        <dbReference type="Proteomes" id="UP000756132"/>
    </source>
</evidence>
<evidence type="ECO:0000256" key="1">
    <source>
        <dbReference type="SAM" id="MobiDB-lite"/>
    </source>
</evidence>
<sequence length="234" mass="26336">MLQSLQQQGKDWPEIAATMQRSASATRTRFLRLRQMALRQLSPPRSRVPYTAAEDALIVKMRNGGSSWAHIAAVFPGRSVEAIMTHYHGSLRGGHHLNTKSGRTWTPDEIVEAHRLRTDVGMSYAQIADRFGRTYQSISGLFKVYGVPICEVSWRAKRWKPEEDQKLLSLRAQAVPWHIVALQLPGRSIAAARHRLSHAQQLRTRSSSPQAVLQTDTERRSDDEVGSPSLKPDP</sequence>
<feature type="region of interest" description="Disordered" evidence="1">
    <location>
        <begin position="200"/>
        <end position="234"/>
    </location>
</feature>
<reference evidence="2" key="2">
    <citation type="journal article" date="2022" name="Microb. Genom.">
        <title>A chromosome-scale genome assembly of the tomato pathogen Cladosporium fulvum reveals a compartmentalized genome architecture and the presence of a dispensable chromosome.</title>
        <authorList>
            <person name="Zaccaron A.Z."/>
            <person name="Chen L.H."/>
            <person name="Samaras A."/>
            <person name="Stergiopoulos I."/>
        </authorList>
    </citation>
    <scope>NUCLEOTIDE SEQUENCE</scope>
    <source>
        <strain evidence="2">Race5_Kim</strain>
    </source>
</reference>
<dbReference type="Proteomes" id="UP000756132">
    <property type="component" value="Chromosome 13"/>
</dbReference>
<dbReference type="AlphaFoldDB" id="A0A9Q8UWF6"/>
<gene>
    <name evidence="2" type="ORF">CLAFUR5_14447</name>
</gene>
<dbReference type="OrthoDB" id="2143914at2759"/>
<organism evidence="2 3">
    <name type="scientific">Passalora fulva</name>
    <name type="common">Tomato leaf mold</name>
    <name type="synonym">Cladosporium fulvum</name>
    <dbReference type="NCBI Taxonomy" id="5499"/>
    <lineage>
        <taxon>Eukaryota</taxon>
        <taxon>Fungi</taxon>
        <taxon>Dikarya</taxon>
        <taxon>Ascomycota</taxon>
        <taxon>Pezizomycotina</taxon>
        <taxon>Dothideomycetes</taxon>
        <taxon>Dothideomycetidae</taxon>
        <taxon>Mycosphaerellales</taxon>
        <taxon>Mycosphaerellaceae</taxon>
        <taxon>Fulvia</taxon>
    </lineage>
</organism>
<feature type="compositionally biased region" description="Polar residues" evidence="1">
    <location>
        <begin position="200"/>
        <end position="215"/>
    </location>
</feature>
<dbReference type="PANTHER" id="PTHR45614">
    <property type="entry name" value="MYB PROTEIN-RELATED"/>
    <property type="match status" value="1"/>
</dbReference>
<dbReference type="SUPFAM" id="SSF46689">
    <property type="entry name" value="Homeodomain-like"/>
    <property type="match status" value="1"/>
</dbReference>
<dbReference type="KEGG" id="ffu:CLAFUR5_14447"/>
<evidence type="ECO:0008006" key="4">
    <source>
        <dbReference type="Google" id="ProtNLM"/>
    </source>
</evidence>
<dbReference type="InterPro" id="IPR001005">
    <property type="entry name" value="SANT/Myb"/>
</dbReference>
<dbReference type="Gene3D" id="1.10.10.60">
    <property type="entry name" value="Homeodomain-like"/>
    <property type="match status" value="2"/>
</dbReference>
<dbReference type="InterPro" id="IPR050560">
    <property type="entry name" value="MYB_TF"/>
</dbReference>
<dbReference type="EMBL" id="CP090175">
    <property type="protein sequence ID" value="UJO24852.1"/>
    <property type="molecule type" value="Genomic_DNA"/>
</dbReference>
<evidence type="ECO:0000313" key="2">
    <source>
        <dbReference type="EMBL" id="UJO24852.1"/>
    </source>
</evidence>
<keyword evidence="3" id="KW-1185">Reference proteome</keyword>
<name>A0A9Q8UWF6_PASFU</name>
<reference evidence="2" key="1">
    <citation type="submission" date="2021-12" db="EMBL/GenBank/DDBJ databases">
        <authorList>
            <person name="Zaccaron A."/>
            <person name="Stergiopoulos I."/>
        </authorList>
    </citation>
    <scope>NUCLEOTIDE SEQUENCE</scope>
    <source>
        <strain evidence="2">Race5_Kim</strain>
    </source>
</reference>
<dbReference type="CDD" id="cd00167">
    <property type="entry name" value="SANT"/>
    <property type="match status" value="2"/>
</dbReference>
<dbReference type="RefSeq" id="XP_047769218.1">
    <property type="nucleotide sequence ID" value="XM_047913595.1"/>
</dbReference>
<dbReference type="GO" id="GO:0005634">
    <property type="term" value="C:nucleus"/>
    <property type="evidence" value="ECO:0007669"/>
    <property type="project" value="TreeGrafter"/>
</dbReference>
<protein>
    <recommendedName>
        <fullName evidence="4">Myb-like domain-containing protein</fullName>
    </recommendedName>
</protein>
<dbReference type="InterPro" id="IPR009057">
    <property type="entry name" value="Homeodomain-like_sf"/>
</dbReference>
<dbReference type="GO" id="GO:0000981">
    <property type="term" value="F:DNA-binding transcription factor activity, RNA polymerase II-specific"/>
    <property type="evidence" value="ECO:0007669"/>
    <property type="project" value="TreeGrafter"/>
</dbReference>
<dbReference type="GeneID" id="71994325"/>
<dbReference type="GO" id="GO:0000978">
    <property type="term" value="F:RNA polymerase II cis-regulatory region sequence-specific DNA binding"/>
    <property type="evidence" value="ECO:0007669"/>
    <property type="project" value="TreeGrafter"/>
</dbReference>